<dbReference type="PROSITE" id="PS00108">
    <property type="entry name" value="PROTEIN_KINASE_ST"/>
    <property type="match status" value="1"/>
</dbReference>
<dbReference type="SUPFAM" id="SSF56112">
    <property type="entry name" value="Protein kinase-like (PK-like)"/>
    <property type="match status" value="1"/>
</dbReference>
<keyword evidence="3 6" id="KW-0547">Nucleotide-binding</keyword>
<evidence type="ECO:0000313" key="10">
    <source>
        <dbReference type="EMBL" id="OGI51008.1"/>
    </source>
</evidence>
<keyword evidence="4 6" id="KW-0067">ATP-binding</keyword>
<dbReference type="InterPro" id="IPR036322">
    <property type="entry name" value="WD40_repeat_dom_sf"/>
</dbReference>
<keyword evidence="2" id="KW-0677">Repeat</keyword>
<dbReference type="PANTHER" id="PTHR19848:SF8">
    <property type="entry name" value="F-BOX AND WD REPEAT DOMAIN CONTAINING 7"/>
    <property type="match status" value="1"/>
</dbReference>
<reference evidence="10 11" key="1">
    <citation type="journal article" date="2016" name="Nat. Commun.">
        <title>Thousands of microbial genomes shed light on interconnected biogeochemical processes in an aquifer system.</title>
        <authorList>
            <person name="Anantharaman K."/>
            <person name="Brown C.T."/>
            <person name="Hug L.A."/>
            <person name="Sharon I."/>
            <person name="Castelle C.J."/>
            <person name="Probst A.J."/>
            <person name="Thomas B.C."/>
            <person name="Singh A."/>
            <person name="Wilkins M.J."/>
            <person name="Karaoz U."/>
            <person name="Brodie E.L."/>
            <person name="Williams K.H."/>
            <person name="Hubbard S.S."/>
            <person name="Banfield J.F."/>
        </authorList>
    </citation>
    <scope>NUCLEOTIDE SEQUENCE [LARGE SCALE GENOMIC DNA]</scope>
</reference>
<dbReference type="InterPro" id="IPR020472">
    <property type="entry name" value="WD40_PAC1"/>
</dbReference>
<evidence type="ECO:0000259" key="9">
    <source>
        <dbReference type="PROSITE" id="PS50011"/>
    </source>
</evidence>
<dbReference type="PROSITE" id="PS00107">
    <property type="entry name" value="PROTEIN_KINASE_ATP"/>
    <property type="match status" value="1"/>
</dbReference>
<dbReference type="PRINTS" id="PR00320">
    <property type="entry name" value="GPROTEINBRPT"/>
</dbReference>
<dbReference type="InterPro" id="IPR008271">
    <property type="entry name" value="Ser/Thr_kinase_AS"/>
</dbReference>
<keyword evidence="8" id="KW-1133">Transmembrane helix</keyword>
<dbReference type="PROSITE" id="PS50011">
    <property type="entry name" value="PROTEIN_KINASE_DOM"/>
    <property type="match status" value="1"/>
</dbReference>
<feature type="compositionally biased region" description="Polar residues" evidence="7">
    <location>
        <begin position="398"/>
        <end position="407"/>
    </location>
</feature>
<evidence type="ECO:0000256" key="4">
    <source>
        <dbReference type="ARBA" id="ARBA00022840"/>
    </source>
</evidence>
<dbReference type="PANTHER" id="PTHR19848">
    <property type="entry name" value="WD40 REPEAT PROTEIN"/>
    <property type="match status" value="1"/>
</dbReference>
<feature type="repeat" description="WD" evidence="5">
    <location>
        <begin position="474"/>
        <end position="515"/>
    </location>
</feature>
<dbReference type="EMBL" id="MFTC01000054">
    <property type="protein sequence ID" value="OGI51008.1"/>
    <property type="molecule type" value="Genomic_DNA"/>
</dbReference>
<feature type="domain" description="Protein kinase" evidence="9">
    <location>
        <begin position="18"/>
        <end position="293"/>
    </location>
</feature>
<evidence type="ECO:0000256" key="1">
    <source>
        <dbReference type="ARBA" id="ARBA00022574"/>
    </source>
</evidence>
<dbReference type="Pfam" id="PF00400">
    <property type="entry name" value="WD40"/>
    <property type="match status" value="7"/>
</dbReference>
<dbReference type="GO" id="GO:0005524">
    <property type="term" value="F:ATP binding"/>
    <property type="evidence" value="ECO:0007669"/>
    <property type="project" value="UniProtKB-UniRule"/>
</dbReference>
<dbReference type="InterPro" id="IPR001680">
    <property type="entry name" value="WD40_rpt"/>
</dbReference>
<dbReference type="Proteomes" id="UP000179037">
    <property type="component" value="Unassembled WGS sequence"/>
</dbReference>
<keyword evidence="1 5" id="KW-0853">WD repeat</keyword>
<gene>
    <name evidence="10" type="ORF">A3A87_07470</name>
</gene>
<dbReference type="CDD" id="cd00200">
    <property type="entry name" value="WD40"/>
    <property type="match status" value="1"/>
</dbReference>
<feature type="repeat" description="WD" evidence="5">
    <location>
        <begin position="516"/>
        <end position="557"/>
    </location>
</feature>
<evidence type="ECO:0000256" key="3">
    <source>
        <dbReference type="ARBA" id="ARBA00022741"/>
    </source>
</evidence>
<dbReference type="InterPro" id="IPR019775">
    <property type="entry name" value="WD40_repeat_CS"/>
</dbReference>
<evidence type="ECO:0000256" key="8">
    <source>
        <dbReference type="SAM" id="Phobius"/>
    </source>
</evidence>
<organism evidence="10 11">
    <name type="scientific">Candidatus Muproteobacteria bacterium RIFCSPLOWO2_01_FULL_60_18</name>
    <dbReference type="NCBI Taxonomy" id="1817768"/>
    <lineage>
        <taxon>Bacteria</taxon>
        <taxon>Pseudomonadati</taxon>
        <taxon>Pseudomonadota</taxon>
        <taxon>Candidatus Muproteobacteria</taxon>
    </lineage>
</organism>
<sequence length="719" mass="77462">MSAFHKSALGSGYRLAEYTIESVLGHGGFGITYLAHDTSLGAQVAIKEYLPHEIASRENKTQVLPNPEGDAVRDYQTGLKNFVKEARALARFKHPNIVRVLRFLEANGTAYMVMEYEEGQSLADYLRRNGPRLDEQMLLRVFIPILNGLNAVHEAEMLHLDIKPENIYLRKDGSPMLIDFGSARQGTTHMHKVALTHGYAPVEQYPDKGEPGPSTDVYAIGASMYRCVTGKKPDDSLDRHEAVLKYQVDPLTPAVKAGGNSCQRNILECIDWALQVYPRDRPQSAREFQDALMGKGSRSRSNSSNIGQPATFKRSASTTAYRRPPTPARKSNRDSSSAAVGWMAAGLMVASLAVAGFLYWSDIKVYFDLFENQPANPPIPSGVSNKPVKASAAPAENAPTTVPSATSPAGPAKPMPKRVTHAPTFPSVLAKTITGHQDWVQSVAFSPDGKWFASAGLDKTIRLWVAATGTPLGTLRQSYAVNAIAVSSGGKWLASAGDDGTVRLWEAKSGTPRGALSGPGYAVYAVTFSPDGKLVAAAGKDRLVFVWGVNDGRRVHTLAGHTGDIYSLAFSPDGKSLASAGTDRTLLVWNVTHGLEAIRMAGHKGKLLSLAWSPNGKWLASGDAGQAIRMWDANTGTHIRTIANNQAVLTLAYSPDSRWLAAGLAGKTIHIFDTGDGAVMQTLAGHQDHVQSLAFSPDGSLLVSGSRDKTVRLWKTKNP</sequence>
<dbReference type="PROSITE" id="PS50082">
    <property type="entry name" value="WD_REPEATS_2"/>
    <property type="match status" value="6"/>
</dbReference>
<dbReference type="SUPFAM" id="SSF50978">
    <property type="entry name" value="WD40 repeat-like"/>
    <property type="match status" value="1"/>
</dbReference>
<dbReference type="SMART" id="SM00220">
    <property type="entry name" value="S_TKc"/>
    <property type="match status" value="1"/>
</dbReference>
<dbReference type="CDD" id="cd14014">
    <property type="entry name" value="STKc_PknB_like"/>
    <property type="match status" value="1"/>
</dbReference>
<evidence type="ECO:0000256" key="2">
    <source>
        <dbReference type="ARBA" id="ARBA00022737"/>
    </source>
</evidence>
<keyword evidence="8" id="KW-0472">Membrane</keyword>
<dbReference type="PROSITE" id="PS50294">
    <property type="entry name" value="WD_REPEATS_REGION"/>
    <property type="match status" value="6"/>
</dbReference>
<proteinExistence type="predicted"/>
<feature type="transmembrane region" description="Helical" evidence="8">
    <location>
        <begin position="339"/>
        <end position="360"/>
    </location>
</feature>
<feature type="repeat" description="WD" evidence="5">
    <location>
        <begin position="683"/>
        <end position="719"/>
    </location>
</feature>
<evidence type="ECO:0000313" key="11">
    <source>
        <dbReference type="Proteomes" id="UP000179037"/>
    </source>
</evidence>
<dbReference type="Gene3D" id="1.10.510.10">
    <property type="entry name" value="Transferase(Phosphotransferase) domain 1"/>
    <property type="match status" value="1"/>
</dbReference>
<accession>A0A1F6U0V4</accession>
<feature type="repeat" description="WD" evidence="5">
    <location>
        <begin position="433"/>
        <end position="474"/>
    </location>
</feature>
<dbReference type="GO" id="GO:0004672">
    <property type="term" value="F:protein kinase activity"/>
    <property type="evidence" value="ECO:0007669"/>
    <property type="project" value="InterPro"/>
</dbReference>
<feature type="repeat" description="WD" evidence="5">
    <location>
        <begin position="600"/>
        <end position="641"/>
    </location>
</feature>
<dbReference type="PROSITE" id="PS00678">
    <property type="entry name" value="WD_REPEATS_1"/>
    <property type="match status" value="2"/>
</dbReference>
<dbReference type="Pfam" id="PF00069">
    <property type="entry name" value="Pkinase"/>
    <property type="match status" value="1"/>
</dbReference>
<dbReference type="InterPro" id="IPR000719">
    <property type="entry name" value="Prot_kinase_dom"/>
</dbReference>
<evidence type="ECO:0000256" key="6">
    <source>
        <dbReference type="PROSITE-ProRule" id="PRU10141"/>
    </source>
</evidence>
<dbReference type="STRING" id="1817768.A3A87_07470"/>
<evidence type="ECO:0000256" key="7">
    <source>
        <dbReference type="SAM" id="MobiDB-lite"/>
    </source>
</evidence>
<dbReference type="InterPro" id="IPR015943">
    <property type="entry name" value="WD40/YVTN_repeat-like_dom_sf"/>
</dbReference>
<feature type="binding site" evidence="6">
    <location>
        <position position="47"/>
    </location>
    <ligand>
        <name>ATP</name>
        <dbReference type="ChEBI" id="CHEBI:30616"/>
    </ligand>
</feature>
<feature type="repeat" description="WD" evidence="5">
    <location>
        <begin position="558"/>
        <end position="591"/>
    </location>
</feature>
<keyword evidence="8" id="KW-0812">Transmembrane</keyword>
<evidence type="ECO:0000256" key="5">
    <source>
        <dbReference type="PROSITE-ProRule" id="PRU00221"/>
    </source>
</evidence>
<feature type="region of interest" description="Disordered" evidence="7">
    <location>
        <begin position="290"/>
        <end position="336"/>
    </location>
</feature>
<dbReference type="Gene3D" id="2.130.10.10">
    <property type="entry name" value="YVTN repeat-like/Quinoprotein amine dehydrogenase"/>
    <property type="match status" value="2"/>
</dbReference>
<name>A0A1F6U0V4_9PROT</name>
<feature type="region of interest" description="Disordered" evidence="7">
    <location>
        <begin position="380"/>
        <end position="418"/>
    </location>
</feature>
<comment type="caution">
    <text evidence="10">The sequence shown here is derived from an EMBL/GenBank/DDBJ whole genome shotgun (WGS) entry which is preliminary data.</text>
</comment>
<dbReference type="AlphaFoldDB" id="A0A1F6U0V4"/>
<dbReference type="InterPro" id="IPR011009">
    <property type="entry name" value="Kinase-like_dom_sf"/>
</dbReference>
<dbReference type="SMART" id="SM00320">
    <property type="entry name" value="WD40"/>
    <property type="match status" value="7"/>
</dbReference>
<protein>
    <recommendedName>
        <fullName evidence="9">Protein kinase domain-containing protein</fullName>
    </recommendedName>
</protein>
<dbReference type="Gene3D" id="3.30.200.20">
    <property type="entry name" value="Phosphorylase Kinase, domain 1"/>
    <property type="match status" value="1"/>
</dbReference>
<dbReference type="InterPro" id="IPR017441">
    <property type="entry name" value="Protein_kinase_ATP_BS"/>
</dbReference>